<comment type="caution">
    <text evidence="1">The sequence shown here is derived from an EMBL/GenBank/DDBJ whole genome shotgun (WGS) entry which is preliminary data.</text>
</comment>
<evidence type="ECO:0000313" key="1">
    <source>
        <dbReference type="EMBL" id="TPN83866.1"/>
    </source>
</evidence>
<reference evidence="1 2" key="1">
    <citation type="submission" date="2019-06" db="EMBL/GenBank/DDBJ databases">
        <authorList>
            <person name="Meng X."/>
        </authorList>
    </citation>
    <scope>NUCLEOTIDE SEQUENCE [LARGE SCALE GENOMIC DNA]</scope>
    <source>
        <strain evidence="1 2">M625</strain>
    </source>
</reference>
<accession>A0A504IZA6</accession>
<dbReference type="Proteomes" id="UP000315540">
    <property type="component" value="Unassembled WGS sequence"/>
</dbReference>
<dbReference type="EMBL" id="VFWZ01000006">
    <property type="protein sequence ID" value="TPN83866.1"/>
    <property type="molecule type" value="Genomic_DNA"/>
</dbReference>
<dbReference type="AlphaFoldDB" id="A0A504IZA6"/>
<proteinExistence type="predicted"/>
<sequence>MPIKRNRNQDDQTLIEFYTEKTKTPYGFTKGAATLMLHWIERINEELKETKIWADTANLHLNLQNVDDFSENFVTIATSTDEYHIDYKVPSESEPWENARTRGSTKSLDDAMKMLKKAMIYSKGWIESSELKTY</sequence>
<keyword evidence="2" id="KW-1185">Reference proteome</keyword>
<organism evidence="1 2">
    <name type="scientific">Aquimarina algicola</name>
    <dbReference type="NCBI Taxonomy" id="2589995"/>
    <lineage>
        <taxon>Bacteria</taxon>
        <taxon>Pseudomonadati</taxon>
        <taxon>Bacteroidota</taxon>
        <taxon>Flavobacteriia</taxon>
        <taxon>Flavobacteriales</taxon>
        <taxon>Flavobacteriaceae</taxon>
        <taxon>Aquimarina</taxon>
    </lineage>
</organism>
<dbReference type="OrthoDB" id="881402at2"/>
<dbReference type="RefSeq" id="WP_140595172.1">
    <property type="nucleotide sequence ID" value="NZ_VFWZ01000006.1"/>
</dbReference>
<evidence type="ECO:0000313" key="2">
    <source>
        <dbReference type="Proteomes" id="UP000315540"/>
    </source>
</evidence>
<name>A0A504IZA6_9FLAO</name>
<gene>
    <name evidence="1" type="ORF">FHK87_18030</name>
</gene>
<protein>
    <submittedName>
        <fullName evidence="1">Uncharacterized protein</fullName>
    </submittedName>
</protein>